<feature type="domain" description="Lipid/polyisoprenoid-binding YceI-like" evidence="2">
    <location>
        <begin position="50"/>
        <end position="192"/>
    </location>
</feature>
<dbReference type="Pfam" id="PF04264">
    <property type="entry name" value="YceI"/>
    <property type="match status" value="1"/>
</dbReference>
<keyword evidence="1" id="KW-0812">Transmembrane</keyword>
<dbReference type="RefSeq" id="WP_057482634.1">
    <property type="nucleotide sequence ID" value="NZ_BMWR01000004.1"/>
</dbReference>
<dbReference type="AlphaFoldDB" id="A0A0Q9ZED3"/>
<evidence type="ECO:0000313" key="3">
    <source>
        <dbReference type="EMBL" id="KRG27962.1"/>
    </source>
</evidence>
<name>A0A0Q9ZED3_9FLAO</name>
<dbReference type="Proteomes" id="UP000051643">
    <property type="component" value="Unassembled WGS sequence"/>
</dbReference>
<dbReference type="OrthoDB" id="9794147at2"/>
<proteinExistence type="predicted"/>
<dbReference type="PANTHER" id="PTHR34406:SF1">
    <property type="entry name" value="PROTEIN YCEI"/>
    <property type="match status" value="1"/>
</dbReference>
<evidence type="ECO:0000256" key="1">
    <source>
        <dbReference type="SAM" id="Phobius"/>
    </source>
</evidence>
<evidence type="ECO:0000259" key="2">
    <source>
        <dbReference type="Pfam" id="PF04264"/>
    </source>
</evidence>
<feature type="transmembrane region" description="Helical" evidence="1">
    <location>
        <begin position="6"/>
        <end position="25"/>
    </location>
</feature>
<accession>A0A0Q9ZED3</accession>
<keyword evidence="1" id="KW-1133">Transmembrane helix</keyword>
<gene>
    <name evidence="3" type="ORF">APR42_09450</name>
</gene>
<sequence>MKVLKSYQVILTGVFFMLLTAGSMVGQNFRMDNSSEIIVEGTSNIHDWEMKANSKKGGATITTEDGKLTGISSLQVTVPAESLDSGKGGMDKNAYKALNTSEYKNIEFKLDEVKKIEAQGSDSYKVNGLATLKISGVSKQVPVAFTVKLSGNKLQINGEQKINMTHYKVDPPTAMFGTITTGEDLTIKFKSTFSK</sequence>
<dbReference type="EMBL" id="LKTP01000034">
    <property type="protein sequence ID" value="KRG27962.1"/>
    <property type="molecule type" value="Genomic_DNA"/>
</dbReference>
<dbReference type="PANTHER" id="PTHR34406">
    <property type="entry name" value="PROTEIN YCEI"/>
    <property type="match status" value="1"/>
</dbReference>
<protein>
    <recommendedName>
        <fullName evidence="2">Lipid/polyisoprenoid-binding YceI-like domain-containing protein</fullName>
    </recommendedName>
</protein>
<dbReference type="Gene3D" id="2.40.128.110">
    <property type="entry name" value="Lipid/polyisoprenoid-binding, YceI-like"/>
    <property type="match status" value="1"/>
</dbReference>
<reference evidence="3" key="1">
    <citation type="submission" date="2015-10" db="EMBL/GenBank/DDBJ databases">
        <title>Draft genome sequence of Salegentibacter mishustinae KCTC 12263.</title>
        <authorList>
            <person name="Lin W."/>
            <person name="Zheng Q."/>
        </authorList>
    </citation>
    <scope>NUCLEOTIDE SEQUENCE [LARGE SCALE GENOMIC DNA]</scope>
    <source>
        <strain evidence="3">KCTC 12263</strain>
    </source>
</reference>
<evidence type="ECO:0000313" key="4">
    <source>
        <dbReference type="Proteomes" id="UP000051643"/>
    </source>
</evidence>
<dbReference type="SUPFAM" id="SSF101874">
    <property type="entry name" value="YceI-like"/>
    <property type="match status" value="1"/>
</dbReference>
<comment type="caution">
    <text evidence="3">The sequence shown here is derived from an EMBL/GenBank/DDBJ whole genome shotgun (WGS) entry which is preliminary data.</text>
</comment>
<keyword evidence="4" id="KW-1185">Reference proteome</keyword>
<dbReference type="InterPro" id="IPR036761">
    <property type="entry name" value="TTHA0802/YceI-like_sf"/>
</dbReference>
<organism evidence="3 4">
    <name type="scientific">Salegentibacter mishustinae</name>
    <dbReference type="NCBI Taxonomy" id="270918"/>
    <lineage>
        <taxon>Bacteria</taxon>
        <taxon>Pseudomonadati</taxon>
        <taxon>Bacteroidota</taxon>
        <taxon>Flavobacteriia</taxon>
        <taxon>Flavobacteriales</taxon>
        <taxon>Flavobacteriaceae</taxon>
        <taxon>Salegentibacter</taxon>
    </lineage>
</organism>
<dbReference type="STRING" id="270918.APR42_09450"/>
<dbReference type="InterPro" id="IPR007372">
    <property type="entry name" value="Lipid/polyisoprenoid-bd_YceI"/>
</dbReference>
<keyword evidence="1" id="KW-0472">Membrane</keyword>